<protein>
    <submittedName>
        <fullName evidence="10">Membrane protein</fullName>
    </submittedName>
</protein>
<evidence type="ECO:0000313" key="10">
    <source>
        <dbReference type="EMBL" id="GJN63701.1"/>
    </source>
</evidence>
<feature type="transmembrane region" description="Helical" evidence="7">
    <location>
        <begin position="975"/>
        <end position="996"/>
    </location>
</feature>
<dbReference type="PANTHER" id="PTHR30287">
    <property type="entry name" value="MEMBRANE COMPONENT OF PREDICTED ABC SUPERFAMILY METABOLITE UPTAKE TRANSPORTER"/>
    <property type="match status" value="1"/>
</dbReference>
<dbReference type="InterPro" id="IPR025857">
    <property type="entry name" value="MacB_PCD"/>
</dbReference>
<feature type="transmembrane region" description="Helical" evidence="7">
    <location>
        <begin position="621"/>
        <end position="644"/>
    </location>
</feature>
<gene>
    <name evidence="10" type="ORF">JCM17207_03260</name>
</gene>
<accession>A0AA37IWC6</accession>
<dbReference type="Proteomes" id="UP001055185">
    <property type="component" value="Unassembled WGS sequence"/>
</dbReference>
<feature type="transmembrane region" description="Helical" evidence="7">
    <location>
        <begin position="572"/>
        <end position="594"/>
    </location>
</feature>
<dbReference type="InterPro" id="IPR003838">
    <property type="entry name" value="ABC3_permease_C"/>
</dbReference>
<keyword evidence="5 7" id="KW-0472">Membrane</keyword>
<feature type="coiled-coil region" evidence="6">
    <location>
        <begin position="506"/>
        <end position="547"/>
    </location>
</feature>
<keyword evidence="3 7" id="KW-0812">Transmembrane</keyword>
<keyword evidence="4 7" id="KW-1133">Transmembrane helix</keyword>
<feature type="domain" description="ABC3 transporter permease C-terminal" evidence="8">
    <location>
        <begin position="576"/>
        <end position="688"/>
    </location>
</feature>
<name>A0AA37IWC6_9FIRM</name>
<organism evidence="10 11">
    <name type="scientific">Faecalibacterium gallinarum</name>
    <dbReference type="NCBI Taxonomy" id="2903556"/>
    <lineage>
        <taxon>Bacteria</taxon>
        <taxon>Bacillati</taxon>
        <taxon>Bacillota</taxon>
        <taxon>Clostridia</taxon>
        <taxon>Eubacteriales</taxon>
        <taxon>Oscillospiraceae</taxon>
        <taxon>Faecalibacterium</taxon>
    </lineage>
</organism>
<keyword evidence="11" id="KW-1185">Reference proteome</keyword>
<feature type="transmembrane region" description="Helical" evidence="7">
    <location>
        <begin position="1070"/>
        <end position="1088"/>
    </location>
</feature>
<dbReference type="AlphaFoldDB" id="A0AA37IWC6"/>
<dbReference type="Pfam" id="PF02687">
    <property type="entry name" value="FtsX"/>
    <property type="match status" value="2"/>
</dbReference>
<evidence type="ECO:0000256" key="6">
    <source>
        <dbReference type="SAM" id="Coils"/>
    </source>
</evidence>
<evidence type="ECO:0000313" key="11">
    <source>
        <dbReference type="Proteomes" id="UP001055185"/>
    </source>
</evidence>
<feature type="coiled-coil region" evidence="6">
    <location>
        <begin position="257"/>
        <end position="316"/>
    </location>
</feature>
<feature type="transmembrane region" description="Helical" evidence="7">
    <location>
        <begin position="25"/>
        <end position="45"/>
    </location>
</feature>
<feature type="transmembrane region" description="Helical" evidence="7">
    <location>
        <begin position="664"/>
        <end position="688"/>
    </location>
</feature>
<comment type="subcellular location">
    <subcellularLocation>
        <location evidence="1">Cell membrane</location>
        <topology evidence="1">Multi-pass membrane protein</topology>
    </subcellularLocation>
</comment>
<dbReference type="GO" id="GO:0005886">
    <property type="term" value="C:plasma membrane"/>
    <property type="evidence" value="ECO:0007669"/>
    <property type="project" value="UniProtKB-SubCell"/>
</dbReference>
<dbReference type="InterPro" id="IPR038766">
    <property type="entry name" value="Membrane_comp_ABC_pdt"/>
</dbReference>
<comment type="caution">
    <text evidence="10">The sequence shown here is derived from an EMBL/GenBank/DDBJ whole genome shotgun (WGS) entry which is preliminary data.</text>
</comment>
<evidence type="ECO:0000256" key="7">
    <source>
        <dbReference type="SAM" id="Phobius"/>
    </source>
</evidence>
<reference evidence="10" key="1">
    <citation type="journal article" date="2022" name="Int. J. Syst. Evol. Microbiol.">
        <title>Genome-based, phenotypic and chemotaxonomic classification of Faecalibacterium strains: proposal of three novel species Faecalibacterium duncaniae sp. nov., Faecalibacterium hattorii sp. nov. and Faecalibacterium gallinarum sp. nov. .</title>
        <authorList>
            <person name="Sakamoto M."/>
            <person name="Sakurai N."/>
            <person name="Tanno H."/>
            <person name="Iino T."/>
            <person name="Ohkuma M."/>
            <person name="Endo A."/>
        </authorList>
    </citation>
    <scope>NUCLEOTIDE SEQUENCE</scope>
    <source>
        <strain evidence="10">JCM 17207</strain>
    </source>
</reference>
<evidence type="ECO:0000256" key="5">
    <source>
        <dbReference type="ARBA" id="ARBA00023136"/>
    </source>
</evidence>
<dbReference type="EMBL" id="BQKV01000017">
    <property type="protein sequence ID" value="GJN63701.1"/>
    <property type="molecule type" value="Genomic_DNA"/>
</dbReference>
<feature type="domain" description="ABC3 transporter permease C-terminal" evidence="8">
    <location>
        <begin position="978"/>
        <end position="1091"/>
    </location>
</feature>
<evidence type="ECO:0000256" key="2">
    <source>
        <dbReference type="ARBA" id="ARBA00022475"/>
    </source>
</evidence>
<keyword evidence="6" id="KW-0175">Coiled coil</keyword>
<feature type="coiled-coil region" evidence="6">
    <location>
        <begin position="397"/>
        <end position="465"/>
    </location>
</feature>
<feature type="transmembrane region" description="Helical" evidence="7">
    <location>
        <begin position="742"/>
        <end position="762"/>
    </location>
</feature>
<evidence type="ECO:0000259" key="8">
    <source>
        <dbReference type="Pfam" id="PF02687"/>
    </source>
</evidence>
<sequence length="1105" mass="121284">MVRTVLNKTYRKNIWREMGHAKSRFISFFGIIMLGVMMLTGLMSVGPDMRRAQRVYFEQQNLFDLRVVSTLGLNEDDIEAIAATEGVSAVMPVKSVDCTATIQKSDVLTIRVQQLPPDPAAETEENMNRVVLLEGRMPEAEGECVVAAVGTGSAPAIGSVLTLSGAEDALPAETLTVVGIVQDPLHFSIDSDSSTAGTGKLNLVVFVADGSFTADYYSSCYLKVADAAQYEYGTDQYTDAVETVSQRLEEISETQSAQRREELIDSAAAALEDAKEEFAQKEAEANQKFAEAEAQLAEAEQRLDAALAELNAGEAEYSAGQAQLNQQKNDFPGTMSSGAEEILNGQEQVLDFEDQLQQIKLLVNLKKVADPMLEYAEGILENARQALEDVEPDDQEYTELRDLLARAQNLYDNTYNQLASYQAQLDEGKVQMYQQGLISSPDLSNEQLVTEAEAALREMKLALLEGQLALNTGNATAWVSFDQAEAQLAAARSKLNAGWIEYNEGAAGLETAKEEFAAQKQEAEAQLAEGRKQINDAEEQVAKIESGEWYVLDRGTVTSIVTFEQNADRIEAIARVFPAFFFLVAALVATTTMTRMVDENRLQMGTLKALGYSNVSIASKYLMYGLTASLLGCIVGMVIGFVALPLVVWNAYATVYTLPTFRPVFYPGLAAAGVLLSVAVVGLTTLAACRACLKEKSAALLLPRAPVAGKRILLERMRFIWSRMSFTQKTTARNMFRYKKRFFMTVLGVAGCTALLLIGFGLQDSIGDVLDKQFNELNHGDLTISLSDEKALTMEQGLGELLNSSTQIEHWGAFYTRTVSVSNADGQESSLTLIGAEDPEEMAACFTLRTRVGQEEIPLDDSSVILTEKTAESLDLDVGDTFWVQTVDGGRLELTLTGITENYLFARMFVSEPILEQIVGGDVAWNTVYAATTCANSAERTSLSKEVMACNYVSSTSFAEETASIFDNTIECINYVVIVVIACAAALAAVVLYNLITVNLAERRKELATIKVLGFYDKEVYRYIFREIEMLSLFGSMAGLAIGLPMYQFIIRTVENDQMMFVRTVEPTSFLFSVLLTMVFTLAVCYGMRRQIWGISMVESMKAPE</sequence>
<evidence type="ECO:0000259" key="9">
    <source>
        <dbReference type="Pfam" id="PF12704"/>
    </source>
</evidence>
<keyword evidence="2" id="KW-1003">Cell membrane</keyword>
<dbReference type="PANTHER" id="PTHR30287:SF1">
    <property type="entry name" value="INNER MEMBRANE PROTEIN"/>
    <property type="match status" value="1"/>
</dbReference>
<evidence type="ECO:0000256" key="3">
    <source>
        <dbReference type="ARBA" id="ARBA00022692"/>
    </source>
</evidence>
<evidence type="ECO:0000256" key="1">
    <source>
        <dbReference type="ARBA" id="ARBA00004651"/>
    </source>
</evidence>
<feature type="transmembrane region" description="Helical" evidence="7">
    <location>
        <begin position="1031"/>
        <end position="1050"/>
    </location>
</feature>
<proteinExistence type="predicted"/>
<evidence type="ECO:0000256" key="4">
    <source>
        <dbReference type="ARBA" id="ARBA00022989"/>
    </source>
</evidence>
<dbReference type="Pfam" id="PF12704">
    <property type="entry name" value="MacB_PCD"/>
    <property type="match status" value="1"/>
</dbReference>
<feature type="domain" description="MacB-like periplasmic core" evidence="9">
    <location>
        <begin position="32"/>
        <end position="231"/>
    </location>
</feature>